<evidence type="ECO:0000313" key="3">
    <source>
        <dbReference type="Proteomes" id="UP000663879"/>
    </source>
</evidence>
<evidence type="ECO:0000313" key="2">
    <source>
        <dbReference type="EMBL" id="CAF1019025.1"/>
    </source>
</evidence>
<accession>A0A814I4J9</accession>
<protein>
    <submittedName>
        <fullName evidence="2">Uncharacterized protein</fullName>
    </submittedName>
</protein>
<proteinExistence type="predicted"/>
<sequence length="132" mass="15627">MSSTLQKIRSSKSQKEPKDLLDLDISGQYAVTNGNELFLRYDNKSRKNRIIIFVDNQCLKILSESDQWFMDSTFNLCQYIQYQNDYWFKNVEQNLITTDYFDYDSDCENDSQDIQEQDDVSTSLNPNNMNEL</sequence>
<evidence type="ECO:0000256" key="1">
    <source>
        <dbReference type="SAM" id="MobiDB-lite"/>
    </source>
</evidence>
<organism evidence="2 3">
    <name type="scientific">Brachionus calyciflorus</name>
    <dbReference type="NCBI Taxonomy" id="104777"/>
    <lineage>
        <taxon>Eukaryota</taxon>
        <taxon>Metazoa</taxon>
        <taxon>Spiralia</taxon>
        <taxon>Gnathifera</taxon>
        <taxon>Rotifera</taxon>
        <taxon>Eurotatoria</taxon>
        <taxon>Monogononta</taxon>
        <taxon>Pseudotrocha</taxon>
        <taxon>Ploima</taxon>
        <taxon>Brachionidae</taxon>
        <taxon>Brachionus</taxon>
    </lineage>
</organism>
<dbReference type="Proteomes" id="UP000663879">
    <property type="component" value="Unassembled WGS sequence"/>
</dbReference>
<keyword evidence="3" id="KW-1185">Reference proteome</keyword>
<name>A0A814I4J9_9BILA</name>
<dbReference type="EMBL" id="CAJNOC010004369">
    <property type="protein sequence ID" value="CAF1019025.1"/>
    <property type="molecule type" value="Genomic_DNA"/>
</dbReference>
<feature type="compositionally biased region" description="Polar residues" evidence="1">
    <location>
        <begin position="120"/>
        <end position="132"/>
    </location>
</feature>
<reference evidence="2" key="1">
    <citation type="submission" date="2021-02" db="EMBL/GenBank/DDBJ databases">
        <authorList>
            <person name="Nowell W R."/>
        </authorList>
    </citation>
    <scope>NUCLEOTIDE SEQUENCE</scope>
    <source>
        <strain evidence="2">Ploen Becks lab</strain>
    </source>
</reference>
<gene>
    <name evidence="2" type="ORF">OXX778_LOCUS17283</name>
</gene>
<dbReference type="AlphaFoldDB" id="A0A814I4J9"/>
<comment type="caution">
    <text evidence="2">The sequence shown here is derived from an EMBL/GenBank/DDBJ whole genome shotgun (WGS) entry which is preliminary data.</text>
</comment>
<feature type="region of interest" description="Disordered" evidence="1">
    <location>
        <begin position="111"/>
        <end position="132"/>
    </location>
</feature>
<dbReference type="OrthoDB" id="93990at2759"/>